<dbReference type="GO" id="GO:0051607">
    <property type="term" value="P:defense response to virus"/>
    <property type="evidence" value="ECO:0007669"/>
    <property type="project" value="UniProtKB-UniRule"/>
</dbReference>
<comment type="caution">
    <text evidence="13">Lacks conserved residue(s) required for the propagation of feature annotation.</text>
</comment>
<dbReference type="InterPro" id="IPR033114">
    <property type="entry name" value="HNH_CAS9"/>
</dbReference>
<dbReference type="HAMAP" id="MF_01480">
    <property type="entry name" value="Cas9"/>
    <property type="match status" value="1"/>
</dbReference>
<evidence type="ECO:0000256" key="4">
    <source>
        <dbReference type="ARBA" id="ARBA00022723"/>
    </source>
</evidence>
<evidence type="ECO:0000256" key="8">
    <source>
        <dbReference type="ARBA" id="ARBA00022884"/>
    </source>
</evidence>
<organism evidence="15 16">
    <name type="scientific">Finegoldia magna</name>
    <name type="common">Peptostreptococcus magnus</name>
    <dbReference type="NCBI Taxonomy" id="1260"/>
    <lineage>
        <taxon>Bacteria</taxon>
        <taxon>Bacillati</taxon>
        <taxon>Bacillota</taxon>
        <taxon>Tissierellia</taxon>
        <taxon>Tissierellales</taxon>
        <taxon>Peptoniphilaceae</taxon>
        <taxon>Finegoldia</taxon>
    </lineage>
</organism>
<dbReference type="GO" id="GO:0043571">
    <property type="term" value="P:maintenance of CRISPR repeat elements"/>
    <property type="evidence" value="ECO:0007669"/>
    <property type="project" value="UniProtKB-UniRule"/>
</dbReference>
<dbReference type="InterPro" id="IPR028629">
    <property type="entry name" value="Cas9"/>
</dbReference>
<dbReference type="InterPro" id="IPR055228">
    <property type="entry name" value="Cas9_RuvC"/>
</dbReference>
<dbReference type="InterPro" id="IPR032237">
    <property type="entry name" value="Cas9_PI"/>
</dbReference>
<name>A0A7D4KNE5_FINMA</name>
<dbReference type="Pfam" id="PF16592">
    <property type="entry name" value="Cas9_REC"/>
    <property type="match status" value="1"/>
</dbReference>
<protein>
    <recommendedName>
        <fullName evidence="13">CRISPR-associated endonuclease Cas9</fullName>
        <ecNumber evidence="13">3.1.-.-</ecNumber>
    </recommendedName>
</protein>
<evidence type="ECO:0000256" key="1">
    <source>
        <dbReference type="ARBA" id="ARBA00001946"/>
    </source>
</evidence>
<dbReference type="RefSeq" id="WP_002841804.1">
    <property type="nucleotide sequence ID" value="NZ_CP054000.1"/>
</dbReference>
<evidence type="ECO:0000313" key="16">
    <source>
        <dbReference type="Proteomes" id="UP000502899"/>
    </source>
</evidence>
<feature type="active site" description="For RuvC-like nuclease domain" evidence="13">
    <location>
        <position position="12"/>
    </location>
</feature>
<evidence type="ECO:0000256" key="5">
    <source>
        <dbReference type="ARBA" id="ARBA00022759"/>
    </source>
</evidence>
<comment type="subunit">
    <text evidence="12 13">Monomer. Binds crRNA and tracrRNA.</text>
</comment>
<dbReference type="GO" id="GO:0016787">
    <property type="term" value="F:hydrolase activity"/>
    <property type="evidence" value="ECO:0007669"/>
    <property type="project" value="UniProtKB-KW"/>
</dbReference>
<evidence type="ECO:0000256" key="6">
    <source>
        <dbReference type="ARBA" id="ARBA00022801"/>
    </source>
</evidence>
<dbReference type="GO" id="GO:0046872">
    <property type="term" value="F:metal ion binding"/>
    <property type="evidence" value="ECO:0007669"/>
    <property type="project" value="UniProtKB-UniRule"/>
</dbReference>
<evidence type="ECO:0000256" key="9">
    <source>
        <dbReference type="ARBA" id="ARBA00023118"/>
    </source>
</evidence>
<evidence type="ECO:0000256" key="10">
    <source>
        <dbReference type="ARBA" id="ARBA00023125"/>
    </source>
</evidence>
<dbReference type="NCBIfam" id="TIGR01865">
    <property type="entry name" value="cas_Csn1"/>
    <property type="match status" value="1"/>
</dbReference>
<dbReference type="InterPro" id="IPR032239">
    <property type="entry name" value="Cas9-BH"/>
</dbReference>
<dbReference type="InterPro" id="IPR036397">
    <property type="entry name" value="RNaseH_sf"/>
</dbReference>
<dbReference type="GO" id="GO:0003677">
    <property type="term" value="F:DNA binding"/>
    <property type="evidence" value="ECO:0007669"/>
    <property type="project" value="UniProtKB-UniRule"/>
</dbReference>
<comment type="domain">
    <text evidence="13">Has 2 endonuclease domains. The discontinuous RuvC-like domain cleaves the target DNA noncomplementary to crRNA while the HNH nuclease domain cleaves the target DNA complementary to crRNA.</text>
</comment>
<proteinExistence type="inferred from homology"/>
<keyword evidence="10 13" id="KW-0238">DNA-binding</keyword>
<keyword evidence="7" id="KW-0460">Magnesium</keyword>
<dbReference type="GO" id="GO:0004519">
    <property type="term" value="F:endonuclease activity"/>
    <property type="evidence" value="ECO:0007669"/>
    <property type="project" value="UniProtKB-UniRule"/>
</dbReference>
<dbReference type="Pfam" id="PF16593">
    <property type="entry name" value="Cas9-BH"/>
    <property type="match status" value="1"/>
</dbReference>
<feature type="domain" description="HNH Cas9-type" evidence="14">
    <location>
        <begin position="784"/>
        <end position="950"/>
    </location>
</feature>
<keyword evidence="9 13" id="KW-0051">Antiviral defense</keyword>
<dbReference type="GO" id="GO:0003723">
    <property type="term" value="F:RNA binding"/>
    <property type="evidence" value="ECO:0007669"/>
    <property type="project" value="UniProtKB-UniRule"/>
</dbReference>
<keyword evidence="4" id="KW-0479">Metal-binding</keyword>
<evidence type="ECO:0000256" key="11">
    <source>
        <dbReference type="ARBA" id="ARBA00023211"/>
    </source>
</evidence>
<sequence>MKSEKKYYIGLDVGTNSVGWAVTDEFYNILRAKGKDLWGVRLFEKAKTAADTRTFRSGRRRNDRKGVRLQILREIFEDEIKKVDKDFYDRLDESKFWAEDKKVSGKYSLFNDKNFSDKQYFEKFPTIFHLRKYLMEEHGKVDIRYYFLAINQMMKRRGHFLIDGQISHVTDDKPLKQQLILLINDLLKIELEEEFMDSIFEILADVNEKKTEKKNILKELINAQDFNKQEGKILYSIFESIVTGKAKIKNIISDEDILEKIKEDNKEDFVLTGDSYEENLQYFEEVLQENITLFNTLKSAYDFVILQSILKGKSTLSDAQVERYDEHKKDLEILKKVIKKYDEDGKLFKQVFKEDNGNGYVSYIGYYLNKNKKITAKKKISNIEFTKYVKGILEKQCDCEDEDVKYLLGKIEQENFLLKQISSINSVIPHQIHLFELDKILENLAKYYPSFNNKKEEFTKIEKIRKTFTFRIPYYVGPLNDYHKNNGGNAWIFRNKGEKIRPWNFEKIVDLHKSEEEFIKRMLNQCTYLPEETVLPKSSILYSEYMVLNELNNLRINGKPIDTDVKLKLIEELFKKKTKVTLKSIRDYMIRNNFADKEDFDNSEKNLEIVSNMKSYIDFNNILGDKFELEMVEDLIEKITIHTGNKKLLKKYIEETYPDLSSSQIQKIINLKYKDWGRLSRKLLDGITGTNIETGEIDTVINFLRNSSDNLMQIIGSQNYSFNNDIDKLRKKYIPQEISYEVVENLYVSPSVKKMIWQVIRITEEITKVMGYDPDKIFIEMAKSEEGKKTTISRKNKLLALYKAIKKDERDSQYEKLLTGLNKLDDSDLRSRKLYLYYTQMGRDMYTGEKIDLDKLFDSTHYDKDHIIPQSMKKDDSIINNLVLVNKNANQTTKGNIYPVPSSIRNNPKIYNYWKYLMEKEFISKEKYNRLIRNTPLTNEELGGFINRQLVETRQSTKAIKELFEKFYKKSKIIPVKAILASDLRKDMNTLKSREVNDLHHAHDAFLNIVAGDVWNREFTSNPINYVKENREGDKVKYSLSKYFTRPRKSKGKVIWTPEKGRKLIVDTLNKPSVLISNESHVKKGELFNATIAGKKDYKKGKIYLPLKKDDRLQDVSKYGGYKAINGAFFFLVEHTKSKKRIRSIELFPLHLLSKFYEDKNTVLDYAINVLQLQDPKIIIDKINYRTEIIIDNFSYLISTKSNDGSITVKPNEQMYWRVDEISNLKKIENKYKKDAILTEEDRKIMESYIDKIYQQFKAGKYKNRRTTDTIIEKYEIIDLDTLDNKQLYQLLVAFISLSYKTSNNAVDFTVIGLGTECGKPRITNLPDNTYLVYKSITGIYEKRIRIK</sequence>
<evidence type="ECO:0000256" key="12">
    <source>
        <dbReference type="ARBA" id="ARBA00046380"/>
    </source>
</evidence>
<comment type="similarity">
    <text evidence="2">Belongs to the CRISPR-associated protein Cas9 family. Subtype II-A subfamily.</text>
</comment>
<evidence type="ECO:0000256" key="13">
    <source>
        <dbReference type="HAMAP-Rule" id="MF_01480"/>
    </source>
</evidence>
<dbReference type="EMBL" id="CP054000">
    <property type="protein sequence ID" value="QKH79203.1"/>
    <property type="molecule type" value="Genomic_DNA"/>
</dbReference>
<dbReference type="Pfam" id="PF13395">
    <property type="entry name" value="HNH_4"/>
    <property type="match status" value="1"/>
</dbReference>
<keyword evidence="11" id="KW-0464">Manganese</keyword>
<comment type="cofactor">
    <cofactor evidence="1">
        <name>Mg(2+)</name>
        <dbReference type="ChEBI" id="CHEBI:18420"/>
    </cofactor>
</comment>
<comment type="function">
    <text evidence="13">CRISPR (clustered regularly interspaced short palindromic repeat) is an adaptive immune system that provides protection against mobile genetic elements (viruses, transposable elements and conjugative plasmids). CRISPR clusters contain spacers, sequences complementary to antecedent mobile elements, and target invading nucleic acids. CRISPR clusters are transcribed and processed into CRISPR RNA (crRNA). In type II CRISPR systems correct processing of pre-crRNA requires a trans-encoded small RNA (tracrRNA), endogenous ribonuclease 3 (rnc) and this protein. The tracrRNA serves as a guide for ribonuclease 3-aided processing of pre-crRNA. Subsequently Cas9/crRNA/tracrRNA endonucleolytically cleaves linear or circular dsDNA target complementary to the spacer; Cas9 is inactive in the absence of the 2 guide RNAs (gRNA). Cas9 recognizes the protospacer adjacent motif (PAM) in the CRISPR repeat sequences to help distinguish self versus nonself, as targets within the bacterial CRISPR locus do not have PAMs. PAM recognition is also required for catalytic activity.</text>
</comment>
<dbReference type="Pfam" id="PF22702">
    <property type="entry name" value="Cas9_RuvC"/>
    <property type="match status" value="1"/>
</dbReference>
<dbReference type="EC" id="3.1.-.-" evidence="13"/>
<keyword evidence="3 13" id="KW-0540">Nuclease</keyword>
<evidence type="ECO:0000313" key="15">
    <source>
        <dbReference type="EMBL" id="QKH79203.1"/>
    </source>
</evidence>
<dbReference type="Pfam" id="PF16595">
    <property type="entry name" value="Cas9_PI"/>
    <property type="match status" value="1"/>
</dbReference>
<reference evidence="15 16" key="1">
    <citation type="submission" date="2020-05" db="EMBL/GenBank/DDBJ databases">
        <title>FDA dAtabase for Regulatory Grade micrObial Sequences (FDA-ARGOS): Supporting development and validation of Infectious Disease Dx tests.</title>
        <authorList>
            <person name="Pederson C."/>
            <person name="Tallon L."/>
            <person name="Sadzewicz L."/>
            <person name="Zhao X."/>
            <person name="Vavikolanu K."/>
            <person name="Mehta A."/>
            <person name="Aluvathingal J."/>
            <person name="Nadendla S."/>
            <person name="Myers T."/>
            <person name="Yan Y."/>
            <person name="Sichtig H."/>
        </authorList>
    </citation>
    <scope>NUCLEOTIDE SEQUENCE [LARGE SCALE GENOMIC DNA]</scope>
    <source>
        <strain evidence="15 16">FDAARGOS_764</strain>
    </source>
</reference>
<keyword evidence="8 13" id="KW-0694">RNA-binding</keyword>
<keyword evidence="5 13" id="KW-0255">Endonuclease</keyword>
<dbReference type="PROSITE" id="PS51749">
    <property type="entry name" value="HNH_CAS9"/>
    <property type="match status" value="1"/>
</dbReference>
<evidence type="ECO:0000259" key="14">
    <source>
        <dbReference type="PROSITE" id="PS51749"/>
    </source>
</evidence>
<feature type="active site" description="Proton acceptor for HNH nuclease domain" evidence="13">
    <location>
        <position position="866"/>
    </location>
</feature>
<dbReference type="InterPro" id="IPR003615">
    <property type="entry name" value="HNH_nuc"/>
</dbReference>
<comment type="similarity">
    <text evidence="13">Belongs to the CRISPR-associated Cas9 family.</text>
</comment>
<dbReference type="Gene3D" id="3.30.420.10">
    <property type="entry name" value="Ribonuclease H-like superfamily/Ribonuclease H"/>
    <property type="match status" value="1"/>
</dbReference>
<evidence type="ECO:0000256" key="3">
    <source>
        <dbReference type="ARBA" id="ARBA00022722"/>
    </source>
</evidence>
<keyword evidence="6 13" id="KW-0378">Hydrolase</keyword>
<dbReference type="Proteomes" id="UP000502899">
    <property type="component" value="Chromosome"/>
</dbReference>
<accession>A0A7D4KNE5</accession>
<gene>
    <name evidence="13 15" type="primary">cas9</name>
    <name evidence="15" type="ORF">FOC70_02000</name>
</gene>
<evidence type="ECO:0000256" key="7">
    <source>
        <dbReference type="ARBA" id="ARBA00022842"/>
    </source>
</evidence>
<dbReference type="InterPro" id="IPR032240">
    <property type="entry name" value="Cas9_REC"/>
</dbReference>
<evidence type="ECO:0000256" key="2">
    <source>
        <dbReference type="ARBA" id="ARBA00005244"/>
    </source>
</evidence>